<protein>
    <submittedName>
        <fullName evidence="1">NHL repeat containing protein</fullName>
    </submittedName>
</protein>
<sequence length="524" mass="56023">MKTTAMHNRHLLALPAGRRWVRSGLYLPLFSGLCALLLGSCKDTKEGTVSFPTTQVPDGYRLEKVVDGLNFPTSLAWDAQGKLHVVEAGGGFLPEPQPARILRVGSGKLTEVVNLTAKGVVAPVVGLAFHNGAFYISHRSADLMGAVSRVSADGGSVNQILGGFLDSQAEHPLNDLRMGPDGRMYLATGPAANSAVPGMDLAPFISRSPNLRTTSAQDLVLTGRNFKVADFRTKDNLTDSVMTGAYVPFGVATTPGQRIAGTNKPGGAIVSFDPMNAEATLQTHASGMRNVIGLTWDATGQMYTAVNGYDVRGPRPVKDEYDATYKVVKGTWYGFPDFSAALEPLTMDKFNPPASLQATAFINNVSQGKKLGFVINHAASGLTPPDRALVAGLHPFHSSPSMIDVAPASWGAFAGHLFVAEWGDLTPPTDPTDLRPVGYRIVRINPATKQVEPFLANRQPGPASKQGPVGAGLERPFDVQFGPDGAMYIVDYGVVKINPARKDNNREPYEYVPGTGVIWKVTKR</sequence>
<dbReference type="Gene3D" id="2.120.10.30">
    <property type="entry name" value="TolB, C-terminal domain"/>
    <property type="match status" value="1"/>
</dbReference>
<dbReference type="Proteomes" id="UP000192266">
    <property type="component" value="Unassembled WGS sequence"/>
</dbReference>
<evidence type="ECO:0000313" key="1">
    <source>
        <dbReference type="EMBL" id="SMB99528.1"/>
    </source>
</evidence>
<keyword evidence="2" id="KW-1185">Reference proteome</keyword>
<proteinExistence type="predicted"/>
<dbReference type="OrthoDB" id="928769at2"/>
<dbReference type="PANTHER" id="PTHR33546:SF1">
    <property type="entry name" value="LARGE, MULTIFUNCTIONAL SECRETED PROTEIN"/>
    <property type="match status" value="1"/>
</dbReference>
<gene>
    <name evidence="1" type="ORF">SAMN00120144_0243</name>
</gene>
<dbReference type="AlphaFoldDB" id="A0A1W1W1Q1"/>
<dbReference type="InterPro" id="IPR011042">
    <property type="entry name" value="6-blade_b-propeller_TolB-like"/>
</dbReference>
<dbReference type="RefSeq" id="WP_143435011.1">
    <property type="nucleotide sequence ID" value="NZ_FWWW01000091.1"/>
</dbReference>
<dbReference type="PANTHER" id="PTHR33546">
    <property type="entry name" value="LARGE, MULTIFUNCTIONAL SECRETED PROTEIN-RELATED"/>
    <property type="match status" value="1"/>
</dbReference>
<dbReference type="InterPro" id="IPR011041">
    <property type="entry name" value="Quinoprot_gluc/sorb_DH_b-prop"/>
</dbReference>
<dbReference type="SUPFAM" id="SSF50952">
    <property type="entry name" value="Soluble quinoprotein glucose dehydrogenase"/>
    <property type="match status" value="1"/>
</dbReference>
<reference evidence="1 2" key="1">
    <citation type="submission" date="2017-04" db="EMBL/GenBank/DDBJ databases">
        <authorList>
            <person name="Afonso C.L."/>
            <person name="Miller P.J."/>
            <person name="Scott M.A."/>
            <person name="Spackman E."/>
            <person name="Goraichik I."/>
            <person name="Dimitrov K.M."/>
            <person name="Suarez D.L."/>
            <person name="Swayne D.E."/>
        </authorList>
    </citation>
    <scope>NUCLEOTIDE SEQUENCE [LARGE SCALE GENOMIC DNA]</scope>
    <source>
        <strain evidence="1 2">DSM 11622</strain>
    </source>
</reference>
<name>A0A1W1W1Q1_9BACT</name>
<organism evidence="1 2">
    <name type="scientific">Hymenobacter roseosalivarius DSM 11622</name>
    <dbReference type="NCBI Taxonomy" id="645990"/>
    <lineage>
        <taxon>Bacteria</taxon>
        <taxon>Pseudomonadati</taxon>
        <taxon>Bacteroidota</taxon>
        <taxon>Cytophagia</taxon>
        <taxon>Cytophagales</taxon>
        <taxon>Hymenobacteraceae</taxon>
        <taxon>Hymenobacter</taxon>
    </lineage>
</organism>
<evidence type="ECO:0000313" key="2">
    <source>
        <dbReference type="Proteomes" id="UP000192266"/>
    </source>
</evidence>
<dbReference type="STRING" id="645990.SAMN00120144_0243"/>
<accession>A0A1W1W1Q1</accession>
<dbReference type="EMBL" id="FWWW01000091">
    <property type="protein sequence ID" value="SMB99528.1"/>
    <property type="molecule type" value="Genomic_DNA"/>
</dbReference>